<reference evidence="4 5" key="1">
    <citation type="submission" date="2018-05" db="EMBL/GenBank/DDBJ databases">
        <authorList>
            <person name="Datahose"/>
        </authorList>
    </citation>
    <scope>NUCLEOTIDE SEQUENCE</scope>
</reference>
<dbReference type="SUPFAM" id="SSF48264">
    <property type="entry name" value="Cytochrome P450"/>
    <property type="match status" value="1"/>
</dbReference>
<keyword evidence="5" id="KW-1185">Reference proteome</keyword>
<keyword evidence="3" id="KW-0408">Iron</keyword>
<dbReference type="PANTHER" id="PTHR24300">
    <property type="entry name" value="CYTOCHROME P450 508A4-RELATED"/>
    <property type="match status" value="1"/>
</dbReference>
<reference evidence="4" key="4">
    <citation type="submission" date="2025-09" db="UniProtKB">
        <authorList>
            <consortium name="Ensembl"/>
        </authorList>
    </citation>
    <scope>IDENTIFICATION</scope>
</reference>
<dbReference type="Pfam" id="PF00067">
    <property type="entry name" value="p450"/>
    <property type="match status" value="1"/>
</dbReference>
<dbReference type="GO" id="GO:0005737">
    <property type="term" value="C:cytoplasm"/>
    <property type="evidence" value="ECO:0007669"/>
    <property type="project" value="TreeGrafter"/>
</dbReference>
<dbReference type="Ensembl" id="ENSACLT00000062214.1">
    <property type="protein sequence ID" value="ENSACLP00000070796.1"/>
    <property type="gene ID" value="ENSACLG00000038493.1"/>
</dbReference>
<organism evidence="4 5">
    <name type="scientific">Astatotilapia calliptera</name>
    <name type="common">Eastern happy</name>
    <name type="synonym">Chromis callipterus</name>
    <dbReference type="NCBI Taxonomy" id="8154"/>
    <lineage>
        <taxon>Eukaryota</taxon>
        <taxon>Metazoa</taxon>
        <taxon>Chordata</taxon>
        <taxon>Craniata</taxon>
        <taxon>Vertebrata</taxon>
        <taxon>Euteleostomi</taxon>
        <taxon>Actinopterygii</taxon>
        <taxon>Neopterygii</taxon>
        <taxon>Teleostei</taxon>
        <taxon>Neoteleostei</taxon>
        <taxon>Acanthomorphata</taxon>
        <taxon>Ovalentaria</taxon>
        <taxon>Cichlomorphae</taxon>
        <taxon>Cichliformes</taxon>
        <taxon>Cichlidae</taxon>
        <taxon>African cichlids</taxon>
        <taxon>Pseudocrenilabrinae</taxon>
        <taxon>Haplochromini</taxon>
        <taxon>Astatotilapia</taxon>
    </lineage>
</organism>
<dbReference type="InterPro" id="IPR036396">
    <property type="entry name" value="Cyt_P450_sf"/>
</dbReference>
<dbReference type="GO" id="GO:0016712">
    <property type="term" value="F:oxidoreductase activity, acting on paired donors, with incorporation or reduction of molecular oxygen, reduced flavin or flavoprotein as one donor, and incorporation of one atom of oxygen"/>
    <property type="evidence" value="ECO:0007669"/>
    <property type="project" value="TreeGrafter"/>
</dbReference>
<dbReference type="Proteomes" id="UP000265100">
    <property type="component" value="Chromosome 4"/>
</dbReference>
<name>A0AAX7V285_ASTCA</name>
<evidence type="ECO:0000256" key="3">
    <source>
        <dbReference type="ARBA" id="ARBA00023004"/>
    </source>
</evidence>
<dbReference type="GO" id="GO:0020037">
    <property type="term" value="F:heme binding"/>
    <property type="evidence" value="ECO:0007669"/>
    <property type="project" value="InterPro"/>
</dbReference>
<accession>A0AAX7V285</accession>
<evidence type="ECO:0000313" key="4">
    <source>
        <dbReference type="Ensembl" id="ENSACLP00000070796.1"/>
    </source>
</evidence>
<reference evidence="4" key="3">
    <citation type="submission" date="2025-08" db="UniProtKB">
        <authorList>
            <consortium name="Ensembl"/>
        </authorList>
    </citation>
    <scope>IDENTIFICATION</scope>
</reference>
<comment type="similarity">
    <text evidence="1">Belongs to the cytochrome P450 family.</text>
</comment>
<reference evidence="5" key="2">
    <citation type="submission" date="2023-03" db="EMBL/GenBank/DDBJ databases">
        <authorList>
            <consortium name="Wellcome Sanger Institute Data Sharing"/>
        </authorList>
    </citation>
    <scope>NUCLEOTIDE SEQUENCE [LARGE SCALE GENOMIC DNA]</scope>
</reference>
<protein>
    <submittedName>
        <fullName evidence="4">Uncharacterized protein</fullName>
    </submittedName>
</protein>
<proteinExistence type="inferred from homology"/>
<sequence length="187" mass="21071">MREKGAGVSKQVHEELRHVVGSRKVSADDRKNLPYTDAVIHEIQRLANILPVCLPHQTSRDVTFQGYFIKKGTIVFPLLSCMMRVNGRAHTLLTLLISWIRKVNLSGEMPSCPFLQVTGCVLEKVWLRWSSSSSSPPLFSAFASLLHLELQRMNWISHQLWDSPPLLHPISCVLSVASERGLKQGFS</sequence>
<dbReference type="InterPro" id="IPR050182">
    <property type="entry name" value="Cytochrome_P450_fam2"/>
</dbReference>
<evidence type="ECO:0000256" key="2">
    <source>
        <dbReference type="ARBA" id="ARBA00022723"/>
    </source>
</evidence>
<dbReference type="Gene3D" id="1.10.630.10">
    <property type="entry name" value="Cytochrome P450"/>
    <property type="match status" value="1"/>
</dbReference>
<dbReference type="GeneTree" id="ENSGT00940000162649"/>
<dbReference type="AlphaFoldDB" id="A0AAX7V285"/>
<dbReference type="GO" id="GO:0006805">
    <property type="term" value="P:xenobiotic metabolic process"/>
    <property type="evidence" value="ECO:0007669"/>
    <property type="project" value="TreeGrafter"/>
</dbReference>
<dbReference type="GO" id="GO:0006082">
    <property type="term" value="P:organic acid metabolic process"/>
    <property type="evidence" value="ECO:0007669"/>
    <property type="project" value="TreeGrafter"/>
</dbReference>
<dbReference type="PANTHER" id="PTHR24300:SF319">
    <property type="entry name" value="CYTOCHROME P450, FAMILY 2, SUBFAMILY AC, POLYPEPTIDE 1"/>
    <property type="match status" value="1"/>
</dbReference>
<dbReference type="InterPro" id="IPR001128">
    <property type="entry name" value="Cyt_P450"/>
</dbReference>
<keyword evidence="2" id="KW-0479">Metal-binding</keyword>
<evidence type="ECO:0000256" key="1">
    <source>
        <dbReference type="ARBA" id="ARBA00010617"/>
    </source>
</evidence>
<evidence type="ECO:0000313" key="5">
    <source>
        <dbReference type="Proteomes" id="UP000265100"/>
    </source>
</evidence>
<dbReference type="GO" id="GO:0005506">
    <property type="term" value="F:iron ion binding"/>
    <property type="evidence" value="ECO:0007669"/>
    <property type="project" value="InterPro"/>
</dbReference>